<dbReference type="KEGG" id="vg:60321159"/>
<evidence type="ECO:0000313" key="2">
    <source>
        <dbReference type="Proteomes" id="UP000269292"/>
    </source>
</evidence>
<dbReference type="RefSeq" id="YP_009949755.1">
    <property type="nucleotide sequence ID" value="NC_051583.1"/>
</dbReference>
<sequence>MYVVNETHPGQPDRIVLVTQEIGEVVRHIEAEGFQFITDVCGAKVFDRPDGATALVRVRPTV</sequence>
<evidence type="ECO:0000313" key="1">
    <source>
        <dbReference type="EMBL" id="AYD82084.1"/>
    </source>
</evidence>
<dbReference type="Proteomes" id="UP000269292">
    <property type="component" value="Segment"/>
</dbReference>
<keyword evidence="2" id="KW-1185">Reference proteome</keyword>
<name>A0A386KCR1_9CAUD</name>
<protein>
    <submittedName>
        <fullName evidence="1">Uncharacterized protein</fullName>
    </submittedName>
</protein>
<gene>
    <name evidence="1" type="primary">92</name>
    <name evidence="1" type="ORF">SEA_SAGUARO_92</name>
</gene>
<dbReference type="GeneID" id="60321159"/>
<reference evidence="1 2" key="1">
    <citation type="submission" date="2018-08" db="EMBL/GenBank/DDBJ databases">
        <authorList>
            <person name="Washington J.M."/>
            <person name="Garlena R.A."/>
            <person name="Russell D.A."/>
            <person name="Pope W.H."/>
            <person name="Jacobs-Sera D."/>
            <person name="Hatfull G.F."/>
        </authorList>
    </citation>
    <scope>NUCLEOTIDE SEQUENCE [LARGE SCALE GENOMIC DNA]</scope>
</reference>
<dbReference type="EMBL" id="MH744423">
    <property type="protein sequence ID" value="AYD82084.1"/>
    <property type="molecule type" value="Genomic_DNA"/>
</dbReference>
<accession>A0A386KCR1</accession>
<proteinExistence type="predicted"/>
<organism evidence="1 2">
    <name type="scientific">Mycobacterium phage Saguaro</name>
    <dbReference type="NCBI Taxonomy" id="2315616"/>
    <lineage>
        <taxon>Viruses</taxon>
        <taxon>Duplodnaviria</taxon>
        <taxon>Heunggongvirae</taxon>
        <taxon>Uroviricota</taxon>
        <taxon>Caudoviricetes</taxon>
        <taxon>Bclasvirinae</taxon>
        <taxon>Saguarovirus</taxon>
        <taxon>Saguarovirus saguaro</taxon>
    </lineage>
</organism>